<feature type="compositionally biased region" description="Acidic residues" evidence="6">
    <location>
        <begin position="1553"/>
        <end position="1572"/>
    </location>
</feature>
<dbReference type="GO" id="GO:0031573">
    <property type="term" value="P:mitotic intra-S DNA damage checkpoint signaling"/>
    <property type="evidence" value="ECO:0007669"/>
    <property type="project" value="TreeGrafter"/>
</dbReference>
<keyword evidence="8" id="KW-1185">Reference proteome</keyword>
<comment type="caution">
    <text evidence="7">The sequence shown here is derived from an EMBL/GenBank/DDBJ whole genome shotgun (WGS) entry which is preliminary data.</text>
</comment>
<keyword evidence="4" id="KW-0539">Nucleus</keyword>
<comment type="similarity">
    <text evidence="5">Belongs to the Fanconi anemia protein FANCD2 family.</text>
</comment>
<evidence type="ECO:0000313" key="7">
    <source>
        <dbReference type="EMBL" id="TPX75892.1"/>
    </source>
</evidence>
<dbReference type="Proteomes" id="UP000320333">
    <property type="component" value="Unassembled WGS sequence"/>
</dbReference>
<evidence type="ECO:0000256" key="4">
    <source>
        <dbReference type="ARBA" id="ARBA00023242"/>
    </source>
</evidence>
<feature type="compositionally biased region" description="Acidic residues" evidence="6">
    <location>
        <begin position="1582"/>
        <end position="1596"/>
    </location>
</feature>
<feature type="compositionally biased region" description="Polar residues" evidence="6">
    <location>
        <begin position="1655"/>
        <end position="1674"/>
    </location>
</feature>
<dbReference type="GO" id="GO:0070182">
    <property type="term" value="F:DNA polymerase binding"/>
    <property type="evidence" value="ECO:0007669"/>
    <property type="project" value="TreeGrafter"/>
</dbReference>
<dbReference type="PANTHER" id="PTHR32086">
    <property type="entry name" value="FANCONI ANEMIA GROUP D2 PROTEIN"/>
    <property type="match status" value="1"/>
</dbReference>
<feature type="compositionally biased region" description="Acidic residues" evidence="6">
    <location>
        <begin position="1530"/>
        <end position="1540"/>
    </location>
</feature>
<evidence type="ECO:0008006" key="9">
    <source>
        <dbReference type="Google" id="ProtNLM"/>
    </source>
</evidence>
<protein>
    <recommendedName>
        <fullName evidence="9">Fanconi anemia group D2 protein</fullName>
    </recommendedName>
</protein>
<feature type="region of interest" description="Disordered" evidence="6">
    <location>
        <begin position="1469"/>
        <end position="1681"/>
    </location>
</feature>
<dbReference type="EMBL" id="QEAP01000064">
    <property type="protein sequence ID" value="TPX75892.1"/>
    <property type="molecule type" value="Genomic_DNA"/>
</dbReference>
<dbReference type="GO" id="GO:0000793">
    <property type="term" value="C:condensed chromosome"/>
    <property type="evidence" value="ECO:0007669"/>
    <property type="project" value="TreeGrafter"/>
</dbReference>
<dbReference type="GO" id="GO:0005634">
    <property type="term" value="C:nucleus"/>
    <property type="evidence" value="ECO:0007669"/>
    <property type="project" value="UniProtKB-SubCell"/>
</dbReference>
<dbReference type="GO" id="GO:0036297">
    <property type="term" value="P:interstrand cross-link repair"/>
    <property type="evidence" value="ECO:0007669"/>
    <property type="project" value="TreeGrafter"/>
</dbReference>
<evidence type="ECO:0000256" key="5">
    <source>
        <dbReference type="ARBA" id="ARBA00093456"/>
    </source>
</evidence>
<gene>
    <name evidence="7" type="ORF">CcCBS67573_g02828</name>
</gene>
<sequence length="1681" mass="186894">MLSHLQRTQSGTLKGKELDTNTADAQAFAAILEACGAVMGESISLGKCPAQDSSCIPRRLERRLRQTGHVPAVVKSWTEGFIAFAAPCSSSAAEDARSAFAFSASSVSPSQRFANLTSLLTRMSIPEDAHESKTPEFRIASNYSVAKVFLSIPALQSAMISILMDMIPEVMNLPIQEDASLNENLPLLILHQLRFLDSISDSKLLTSKLVHLLKSTQPVLHVHKEVVGCIPEIMPDSGLEDVVNALQESMTRNVDVTVCVLDTLGTIGVPPHKLPEITDSVLELMDQTQVDSLPVIIRFLLQTAPADKINELIPRMRDAMDFDAIAASLNRPSAAGSDATLIFDALKSGILRQKYLLDAWLKNIDRMTKQIDYKPIDIIVLLLLRSDGQVQKRVDLLIKTKIKKGLLSLDVLQTTIDSFFGGLQQYFSSILSLCESLVREDSEYRDVASVLYRSCFRVFDVHYRQQLVGCLIAHIGSGITHEVDCGLHILLELTKDNPEAVLKFSIFVKSLLDYLDQLSILQIRVLYEIFAMLALSRPIGGEEDTSEDQITFESALLSDMRITIRKQLGSDDPKFKQMGVLGAVALIKRLAEDDAPDSVSAFSGGSVATNAGGSSRQGGVNYSRSQHAERASVSSNAAIKLIGQIFTNCERGNIQCLSLLLDELSFLITHCKLKPCFLTWVNESFASIFIDNFVIAETDAHFEKADVITIENQIWYALHDPKTNDAKSSDEVVPETVMSEVVEATIMDYDTGPADEDSPDPASCIQIFPPTAWAYSGKLERALKPQDALEDSDDLDATDTVEPPSKIYNEKQLVMLLPASFKFLQAVEMATNDSLNDIGQLLNVGLIMFDRAVFEDTLSGQAVDICCSSLFYAINCLIEVLNAFSKKSILENREELDGSAIKCLLRIKNVIELTKGLEKLLGLAPRWAPVGFFRDGELCDDEAWAEQSDDENADGVSQPPTATASKKGTQKSRKGKGKAKITPRFSKLSDLKPIMREIEIDVFNLLTCSDLSLPTPDALDRLETDQPSENVIQFPELLFLLNELKYKLEFMAGTSQKEKITLSRVGLLGSGSVAFSNLQRVHTTTLMDRLVGMVPALCTALESAHNFLRKAHEQFENDEDFIPKDKPYVQAVTDTFDSVLQCFTLLLQWPEMKKSRRHQLIILKIIASRTNPELELIPSQGARTALSKCAVDSHDYFYAFKDFVPSLPSSVLLLKLLLEFQQFCLPESEAWEHLRLQVSEFAKNQMASQWDDRRGKAECIPTLLQAQIKNSVDSFEVVHEYVTRALRAFNNKDENILSKYPLLDKTTFPAFFKIVFIEMVSIVENASSTIEIEEVVRIGAVFSTAVEFSKIWNHDHKLIVTLMKYSKNFLQSYVKRIIPFLDKALQDSQEKVIAALKNVQTGTRILQTLSNEFKAGRESLILPHIPPLRKAMEAFIFQVKRLMVDNERGNAFIMANLKHKNLRGEQISSQIADSDEENDDEEVVDTENEEPVELEAKVRNRPQNTKSKPSKKERKEESATEEQTRGGESSSEDEGEDELAADGNGGYSVAQEAMDDDDRDDEEENESESEEEEVKKRKQEAEPEPNDSDEEEEEENSPVIAPPVKQPKIQEHPSFEEVHQVARPGPSQILGGGGLSKHLTGGRRVGLTKKVSGGLTLTQQGFRDGSKTSFQSAETVEEGDE</sequence>
<evidence type="ECO:0000256" key="2">
    <source>
        <dbReference type="ARBA" id="ARBA00022499"/>
    </source>
</evidence>
<dbReference type="GO" id="GO:0007129">
    <property type="term" value="P:homologous chromosome pairing at meiosis"/>
    <property type="evidence" value="ECO:0007669"/>
    <property type="project" value="TreeGrafter"/>
</dbReference>
<feature type="compositionally biased region" description="Acidic residues" evidence="6">
    <location>
        <begin position="1473"/>
        <end position="1493"/>
    </location>
</feature>
<feature type="compositionally biased region" description="Polar residues" evidence="6">
    <location>
        <begin position="958"/>
        <end position="967"/>
    </location>
</feature>
<accession>A0A507FI53</accession>
<evidence type="ECO:0000256" key="6">
    <source>
        <dbReference type="SAM" id="MobiDB-lite"/>
    </source>
</evidence>
<comment type="subcellular location">
    <subcellularLocation>
        <location evidence="1">Nucleus</location>
    </subcellularLocation>
</comment>
<keyword evidence="3" id="KW-0832">Ubl conjugation</keyword>
<dbReference type="STRING" id="246404.A0A507FI53"/>
<dbReference type="GO" id="GO:1990918">
    <property type="term" value="P:double-strand break repair involved in meiotic recombination"/>
    <property type="evidence" value="ECO:0007669"/>
    <property type="project" value="TreeGrafter"/>
</dbReference>
<reference evidence="7 8" key="1">
    <citation type="journal article" date="2019" name="Sci. Rep.">
        <title>Comparative genomics of chytrid fungi reveal insights into the obligate biotrophic and pathogenic lifestyle of Synchytrium endobioticum.</title>
        <authorList>
            <person name="van de Vossenberg B.T.L.H."/>
            <person name="Warris S."/>
            <person name="Nguyen H.D.T."/>
            <person name="van Gent-Pelzer M.P.E."/>
            <person name="Joly D.L."/>
            <person name="van de Geest H.C."/>
            <person name="Bonants P.J.M."/>
            <person name="Smith D.S."/>
            <person name="Levesque C.A."/>
            <person name="van der Lee T.A.J."/>
        </authorList>
    </citation>
    <scope>NUCLEOTIDE SEQUENCE [LARGE SCALE GENOMIC DNA]</scope>
    <source>
        <strain evidence="7 8">CBS 675.73</strain>
    </source>
</reference>
<keyword evidence="2" id="KW-1017">Isopeptide bond</keyword>
<dbReference type="InterPro" id="IPR029448">
    <property type="entry name" value="FANCD2"/>
</dbReference>
<name>A0A507FI53_9FUNG</name>
<dbReference type="OrthoDB" id="27031at2759"/>
<feature type="compositionally biased region" description="Basic and acidic residues" evidence="6">
    <location>
        <begin position="1608"/>
        <end position="1620"/>
    </location>
</feature>
<dbReference type="Pfam" id="PF14631">
    <property type="entry name" value="FancD2"/>
    <property type="match status" value="2"/>
</dbReference>
<proteinExistence type="inferred from homology"/>
<organism evidence="7 8">
    <name type="scientific">Chytriomyces confervae</name>
    <dbReference type="NCBI Taxonomy" id="246404"/>
    <lineage>
        <taxon>Eukaryota</taxon>
        <taxon>Fungi</taxon>
        <taxon>Fungi incertae sedis</taxon>
        <taxon>Chytridiomycota</taxon>
        <taxon>Chytridiomycota incertae sedis</taxon>
        <taxon>Chytridiomycetes</taxon>
        <taxon>Chytridiales</taxon>
        <taxon>Chytriomycetaceae</taxon>
        <taxon>Chytriomyces</taxon>
    </lineage>
</organism>
<feature type="region of interest" description="Disordered" evidence="6">
    <location>
        <begin position="948"/>
        <end position="980"/>
    </location>
</feature>
<feature type="compositionally biased region" description="Basic and acidic residues" evidence="6">
    <location>
        <begin position="1513"/>
        <end position="1525"/>
    </location>
</feature>
<evidence type="ECO:0000313" key="8">
    <source>
        <dbReference type="Proteomes" id="UP000320333"/>
    </source>
</evidence>
<evidence type="ECO:0000256" key="1">
    <source>
        <dbReference type="ARBA" id="ARBA00004123"/>
    </source>
</evidence>
<evidence type="ECO:0000256" key="3">
    <source>
        <dbReference type="ARBA" id="ARBA00022843"/>
    </source>
</evidence>
<feature type="compositionally biased region" description="Basic residues" evidence="6">
    <location>
        <begin position="968"/>
        <end position="980"/>
    </location>
</feature>
<dbReference type="PANTHER" id="PTHR32086:SF0">
    <property type="entry name" value="FANCONI ANEMIA GROUP D2 PROTEIN"/>
    <property type="match status" value="1"/>
</dbReference>